<feature type="domain" description="EGF-like" evidence="2">
    <location>
        <begin position="69"/>
        <end position="107"/>
    </location>
</feature>
<keyword evidence="5" id="KW-1185">Reference proteome</keyword>
<dbReference type="AlphaFoldDB" id="A0AAE1DNC3"/>
<dbReference type="InterPro" id="IPR002557">
    <property type="entry name" value="Chitin-bd_dom"/>
</dbReference>
<feature type="domain" description="EGF-like" evidence="2">
    <location>
        <begin position="26"/>
        <end position="64"/>
    </location>
</feature>
<sequence>MPIVGVSSPPPPIFPRLCCVCVGPASSTPCDPNPCLRGSCQLTRLAPGGYRCFCPFGYFGQNCSRVSQPNNPCDPNPCIRGACQADPSSPRGLRCLCPAGFIGQDCSTATGIPPNPSCPLYPCPADVPRHFYPDWDDLSCTRFYACEFGSVERRQCPQGQQFDLISMSCQVQTNPATAFCSSFRGQNPA</sequence>
<feature type="domain" description="Chitin-binding type-2" evidence="3">
    <location>
        <begin position="120"/>
        <end position="182"/>
    </location>
</feature>
<dbReference type="SUPFAM" id="SSF57196">
    <property type="entry name" value="EGF/Laminin"/>
    <property type="match status" value="2"/>
</dbReference>
<organism evidence="4 5">
    <name type="scientific">Elysia crispata</name>
    <name type="common">lettuce slug</name>
    <dbReference type="NCBI Taxonomy" id="231223"/>
    <lineage>
        <taxon>Eukaryota</taxon>
        <taxon>Metazoa</taxon>
        <taxon>Spiralia</taxon>
        <taxon>Lophotrochozoa</taxon>
        <taxon>Mollusca</taxon>
        <taxon>Gastropoda</taxon>
        <taxon>Heterobranchia</taxon>
        <taxon>Euthyneura</taxon>
        <taxon>Panpulmonata</taxon>
        <taxon>Sacoglossa</taxon>
        <taxon>Placobranchoidea</taxon>
        <taxon>Plakobranchidae</taxon>
        <taxon>Elysia</taxon>
    </lineage>
</organism>
<keyword evidence="1" id="KW-1015">Disulfide bond</keyword>
<dbReference type="PROSITE" id="PS50026">
    <property type="entry name" value="EGF_3"/>
    <property type="match status" value="2"/>
</dbReference>
<dbReference type="PROSITE" id="PS01186">
    <property type="entry name" value="EGF_2"/>
    <property type="match status" value="2"/>
</dbReference>
<dbReference type="Gene3D" id="2.170.140.10">
    <property type="entry name" value="Chitin binding domain"/>
    <property type="match status" value="1"/>
</dbReference>
<dbReference type="SMART" id="SM00181">
    <property type="entry name" value="EGF"/>
    <property type="match status" value="2"/>
</dbReference>
<gene>
    <name evidence="4" type="ORF">RRG08_047959</name>
</gene>
<evidence type="ECO:0000259" key="3">
    <source>
        <dbReference type="PROSITE" id="PS50940"/>
    </source>
</evidence>
<feature type="disulfide bond" evidence="1">
    <location>
        <begin position="30"/>
        <end position="40"/>
    </location>
</feature>
<feature type="disulfide bond" evidence="1">
    <location>
        <begin position="73"/>
        <end position="83"/>
    </location>
</feature>
<reference evidence="4" key="1">
    <citation type="journal article" date="2023" name="G3 (Bethesda)">
        <title>A reference genome for the long-term kleptoplast-retaining sea slug Elysia crispata morphotype clarki.</title>
        <authorList>
            <person name="Eastman K.E."/>
            <person name="Pendleton A.L."/>
            <person name="Shaikh M.A."/>
            <person name="Suttiyut T."/>
            <person name="Ogas R."/>
            <person name="Tomko P."/>
            <person name="Gavelis G."/>
            <person name="Widhalm J.R."/>
            <person name="Wisecaver J.H."/>
        </authorList>
    </citation>
    <scope>NUCLEOTIDE SEQUENCE</scope>
    <source>
        <strain evidence="4">ECLA1</strain>
    </source>
</reference>
<accession>A0AAE1DNC3</accession>
<dbReference type="InterPro" id="IPR036508">
    <property type="entry name" value="Chitin-bd_dom_sf"/>
</dbReference>
<evidence type="ECO:0000313" key="5">
    <source>
        <dbReference type="Proteomes" id="UP001283361"/>
    </source>
</evidence>
<feature type="disulfide bond" evidence="1">
    <location>
        <begin position="97"/>
        <end position="106"/>
    </location>
</feature>
<feature type="disulfide bond" evidence="1">
    <location>
        <begin position="78"/>
        <end position="95"/>
    </location>
</feature>
<evidence type="ECO:0000256" key="1">
    <source>
        <dbReference type="PROSITE-ProRule" id="PRU00076"/>
    </source>
</evidence>
<protein>
    <submittedName>
        <fullName evidence="4">Uncharacterized protein</fullName>
    </submittedName>
</protein>
<dbReference type="SUPFAM" id="SSF57625">
    <property type="entry name" value="Invertebrate chitin-binding proteins"/>
    <property type="match status" value="1"/>
</dbReference>
<dbReference type="EMBL" id="JAWDGP010003273">
    <property type="protein sequence ID" value="KAK3775768.1"/>
    <property type="molecule type" value="Genomic_DNA"/>
</dbReference>
<feature type="disulfide bond" evidence="1">
    <location>
        <begin position="35"/>
        <end position="52"/>
    </location>
</feature>
<keyword evidence="1" id="KW-0245">EGF-like domain</keyword>
<proteinExistence type="predicted"/>
<dbReference type="Pfam" id="PF01607">
    <property type="entry name" value="CBM_14"/>
    <property type="match status" value="1"/>
</dbReference>
<dbReference type="InterPro" id="IPR000742">
    <property type="entry name" value="EGF"/>
</dbReference>
<evidence type="ECO:0000259" key="2">
    <source>
        <dbReference type="PROSITE" id="PS50026"/>
    </source>
</evidence>
<comment type="caution">
    <text evidence="4">The sequence shown here is derived from an EMBL/GenBank/DDBJ whole genome shotgun (WGS) entry which is preliminary data.</text>
</comment>
<dbReference type="Gene3D" id="2.10.25.10">
    <property type="entry name" value="Laminin"/>
    <property type="match status" value="2"/>
</dbReference>
<dbReference type="Proteomes" id="UP001283361">
    <property type="component" value="Unassembled WGS sequence"/>
</dbReference>
<name>A0AAE1DNC3_9GAST</name>
<dbReference type="PROSITE" id="PS50940">
    <property type="entry name" value="CHIT_BIND_II"/>
    <property type="match status" value="1"/>
</dbReference>
<dbReference type="GO" id="GO:0005576">
    <property type="term" value="C:extracellular region"/>
    <property type="evidence" value="ECO:0007669"/>
    <property type="project" value="InterPro"/>
</dbReference>
<feature type="disulfide bond" evidence="1">
    <location>
        <begin position="54"/>
        <end position="63"/>
    </location>
</feature>
<dbReference type="GO" id="GO:0008061">
    <property type="term" value="F:chitin binding"/>
    <property type="evidence" value="ECO:0007669"/>
    <property type="project" value="InterPro"/>
</dbReference>
<evidence type="ECO:0000313" key="4">
    <source>
        <dbReference type="EMBL" id="KAK3775768.1"/>
    </source>
</evidence>
<dbReference type="PROSITE" id="PS00022">
    <property type="entry name" value="EGF_1"/>
    <property type="match status" value="2"/>
</dbReference>